<name>A0A074YS60_AURSE</name>
<dbReference type="GeneID" id="25362096"/>
<evidence type="ECO:0000313" key="1">
    <source>
        <dbReference type="EMBL" id="KER00584.1"/>
    </source>
</evidence>
<dbReference type="HOGENOM" id="CLU_071085_0_0_1"/>
<dbReference type="Proteomes" id="UP000030641">
    <property type="component" value="Unassembled WGS sequence"/>
</dbReference>
<organism evidence="1 2">
    <name type="scientific">Aureobasidium subglaciale (strain EXF-2481)</name>
    <name type="common">Aureobasidium pullulans var. subglaciale</name>
    <dbReference type="NCBI Taxonomy" id="1043005"/>
    <lineage>
        <taxon>Eukaryota</taxon>
        <taxon>Fungi</taxon>
        <taxon>Dikarya</taxon>
        <taxon>Ascomycota</taxon>
        <taxon>Pezizomycotina</taxon>
        <taxon>Dothideomycetes</taxon>
        <taxon>Dothideomycetidae</taxon>
        <taxon>Dothideales</taxon>
        <taxon>Saccotheciaceae</taxon>
        <taxon>Aureobasidium</taxon>
    </lineage>
</organism>
<gene>
    <name evidence="1" type="ORF">AUEXF2481DRAFT_144474</name>
</gene>
<dbReference type="EMBL" id="KL584749">
    <property type="protein sequence ID" value="KER00584.1"/>
    <property type="molecule type" value="Genomic_DNA"/>
</dbReference>
<proteinExistence type="predicted"/>
<protein>
    <submittedName>
        <fullName evidence="1">Uncharacterized protein</fullName>
    </submittedName>
</protein>
<dbReference type="OrthoDB" id="5391496at2759"/>
<dbReference type="AlphaFoldDB" id="A0A074YS60"/>
<dbReference type="RefSeq" id="XP_013349091.1">
    <property type="nucleotide sequence ID" value="XM_013493637.1"/>
</dbReference>
<dbReference type="InParanoid" id="A0A074YS60"/>
<sequence length="241" mass="27478">MPSNTLQTSRPIILEPCQAHHVLQFCMRHPASNKHLIVCSPRDGFLQNLLFEIRQESQIDNNTALDLLAPTLTNLHTSRNVQITFCSDLTNLRAYLSTLTYSFRQEDGETMSTDMGPRAQSLLMVMNPVRVHQHTLSYSAQGFNRTFASIVDTAHCLGRHLIMVECSHPEDEYETGAREDEDMLDGNHPALNPWDQDVSMLNITTKTFGAGERGWVGRTVNIRRIAQRWFAFRKLEHVKLS</sequence>
<keyword evidence="2" id="KW-1185">Reference proteome</keyword>
<evidence type="ECO:0000313" key="2">
    <source>
        <dbReference type="Proteomes" id="UP000030641"/>
    </source>
</evidence>
<accession>A0A074YS60</accession>
<dbReference type="OMA" id="DTHLIVC"/>
<reference evidence="1 2" key="1">
    <citation type="journal article" date="2014" name="BMC Genomics">
        <title>Genome sequencing of four Aureobasidium pullulans varieties: biotechnological potential, stress tolerance, and description of new species.</title>
        <authorList>
            <person name="Gostin Ar C."/>
            <person name="Ohm R.A."/>
            <person name="Kogej T."/>
            <person name="Sonjak S."/>
            <person name="Turk M."/>
            <person name="Zajc J."/>
            <person name="Zalar P."/>
            <person name="Grube M."/>
            <person name="Sun H."/>
            <person name="Han J."/>
            <person name="Sharma A."/>
            <person name="Chiniquy J."/>
            <person name="Ngan C.Y."/>
            <person name="Lipzen A."/>
            <person name="Barry K."/>
            <person name="Grigoriev I.V."/>
            <person name="Gunde-Cimerman N."/>
        </authorList>
    </citation>
    <scope>NUCLEOTIDE SEQUENCE [LARGE SCALE GENOMIC DNA]</scope>
    <source>
        <strain evidence="1 2">EXF-2481</strain>
    </source>
</reference>